<sequence length="299" mass="34309">MLMPVKNLRFIIFFFSAAFSACVFSETETISNNVGNDSDDSFWLLEDYQPLFNSLWLYGGIDEESGGYYGLSSQLAINTSVYFDLSATQQNYDFKTDDFSWGFSSKLSEQFNWAVSRTFWGQKDTLEKTDSRFSVSYFSENFTSRLSYETGKVELFFNQPSLLQINSLTSDHKAIELSLGYSWQQIYSELRYKQHDYQARQPELVRRPIVFSLVNSIGLQQARNLAAREAAVLIGLQQHTVSYELLFSQIDSAFSDERFTYASLSLLKALNSQWQTGINIEIPLDEGLFTAGISLGYRW</sequence>
<dbReference type="EMBL" id="UOFG01000099">
    <property type="protein sequence ID" value="VAW59826.1"/>
    <property type="molecule type" value="Genomic_DNA"/>
</dbReference>
<organism evidence="1">
    <name type="scientific">hydrothermal vent metagenome</name>
    <dbReference type="NCBI Taxonomy" id="652676"/>
    <lineage>
        <taxon>unclassified sequences</taxon>
        <taxon>metagenomes</taxon>
        <taxon>ecological metagenomes</taxon>
    </lineage>
</organism>
<evidence type="ECO:0000313" key="1">
    <source>
        <dbReference type="EMBL" id="VAW59826.1"/>
    </source>
</evidence>
<proteinExistence type="predicted"/>
<accession>A0A3B0XU04</accession>
<name>A0A3B0XU04_9ZZZZ</name>
<dbReference type="PROSITE" id="PS51257">
    <property type="entry name" value="PROKAR_LIPOPROTEIN"/>
    <property type="match status" value="1"/>
</dbReference>
<dbReference type="AlphaFoldDB" id="A0A3B0XU04"/>
<reference evidence="1" key="1">
    <citation type="submission" date="2018-06" db="EMBL/GenBank/DDBJ databases">
        <authorList>
            <person name="Zhirakovskaya E."/>
        </authorList>
    </citation>
    <scope>NUCLEOTIDE SEQUENCE</scope>
</reference>
<protein>
    <submittedName>
        <fullName evidence="1">Uncharacterized protein</fullName>
    </submittedName>
</protein>
<gene>
    <name evidence="1" type="ORF">MNBD_GAMMA11-106</name>
</gene>